<gene>
    <name evidence="1" type="ORF">FHS76_003683</name>
</gene>
<proteinExistence type="predicted"/>
<sequence length="80" mass="8548">MITPAELTRAAEGAYEALALIDLAKLSVDMFTASDSAHQNHVLGACFLALSVARDKLGDATDALDQIESDGFDQPRKAKR</sequence>
<comment type="caution">
    <text evidence="1">The sequence shown here is derived from an EMBL/GenBank/DDBJ whole genome shotgun (WGS) entry which is preliminary data.</text>
</comment>
<accession>A0A7W9B020</accession>
<evidence type="ECO:0000313" key="2">
    <source>
        <dbReference type="Proteomes" id="UP000555546"/>
    </source>
</evidence>
<dbReference type="EMBL" id="JACIJG010000018">
    <property type="protein sequence ID" value="MBB5703773.1"/>
    <property type="molecule type" value="Genomic_DNA"/>
</dbReference>
<protein>
    <submittedName>
        <fullName evidence="1">Uncharacterized protein</fullName>
    </submittedName>
</protein>
<reference evidence="1 2" key="1">
    <citation type="submission" date="2020-08" db="EMBL/GenBank/DDBJ databases">
        <title>Genomic Encyclopedia of Type Strains, Phase IV (KMG-IV): sequencing the most valuable type-strain genomes for metagenomic binning, comparative biology and taxonomic classification.</title>
        <authorList>
            <person name="Goeker M."/>
        </authorList>
    </citation>
    <scope>NUCLEOTIDE SEQUENCE [LARGE SCALE GENOMIC DNA]</scope>
    <source>
        <strain evidence="1 2">DSM 26944</strain>
    </source>
</reference>
<organism evidence="1 2">
    <name type="scientific">Brucella daejeonensis</name>
    <dbReference type="NCBI Taxonomy" id="659015"/>
    <lineage>
        <taxon>Bacteria</taxon>
        <taxon>Pseudomonadati</taxon>
        <taxon>Pseudomonadota</taxon>
        <taxon>Alphaproteobacteria</taxon>
        <taxon>Hyphomicrobiales</taxon>
        <taxon>Brucellaceae</taxon>
        <taxon>Brucella/Ochrobactrum group</taxon>
        <taxon>Brucella</taxon>
    </lineage>
</organism>
<dbReference type="Proteomes" id="UP000555546">
    <property type="component" value="Unassembled WGS sequence"/>
</dbReference>
<name>A0A7W9B020_9HYPH</name>
<dbReference type="RefSeq" id="WP_183656092.1">
    <property type="nucleotide sequence ID" value="NZ_JACIJG010000018.1"/>
</dbReference>
<evidence type="ECO:0000313" key="1">
    <source>
        <dbReference type="EMBL" id="MBB5703773.1"/>
    </source>
</evidence>
<dbReference type="AlphaFoldDB" id="A0A7W9B020"/>
<keyword evidence="2" id="KW-1185">Reference proteome</keyword>